<feature type="region of interest" description="Disordered" evidence="1">
    <location>
        <begin position="230"/>
        <end position="258"/>
    </location>
</feature>
<dbReference type="PANTHER" id="PTHR33327">
    <property type="entry name" value="ENDONUCLEASE"/>
    <property type="match status" value="1"/>
</dbReference>
<protein>
    <recommendedName>
        <fullName evidence="2">DUF7041 domain-containing protein</fullName>
    </recommendedName>
</protein>
<dbReference type="PANTHER" id="PTHR33327:SF3">
    <property type="entry name" value="RNA-DIRECTED DNA POLYMERASE"/>
    <property type="match status" value="1"/>
</dbReference>
<dbReference type="InterPro" id="IPR055469">
    <property type="entry name" value="DUF7041"/>
</dbReference>
<comment type="caution">
    <text evidence="3">The sequence shown here is derived from an EMBL/GenBank/DDBJ whole genome shotgun (WGS) entry which is preliminary data.</text>
</comment>
<organism evidence="3 4">
    <name type="scientific">Odynerus spinipes</name>
    <dbReference type="NCBI Taxonomy" id="1348599"/>
    <lineage>
        <taxon>Eukaryota</taxon>
        <taxon>Metazoa</taxon>
        <taxon>Ecdysozoa</taxon>
        <taxon>Arthropoda</taxon>
        <taxon>Hexapoda</taxon>
        <taxon>Insecta</taxon>
        <taxon>Pterygota</taxon>
        <taxon>Neoptera</taxon>
        <taxon>Endopterygota</taxon>
        <taxon>Hymenoptera</taxon>
        <taxon>Apocrita</taxon>
        <taxon>Aculeata</taxon>
        <taxon>Vespoidea</taxon>
        <taxon>Vespidae</taxon>
        <taxon>Eumeninae</taxon>
        <taxon>Odynerus</taxon>
    </lineage>
</organism>
<feature type="compositionally biased region" description="Basic residues" evidence="1">
    <location>
        <begin position="234"/>
        <end position="254"/>
    </location>
</feature>
<evidence type="ECO:0000259" key="2">
    <source>
        <dbReference type="Pfam" id="PF23055"/>
    </source>
</evidence>
<evidence type="ECO:0000256" key="1">
    <source>
        <dbReference type="SAM" id="MobiDB-lite"/>
    </source>
</evidence>
<gene>
    <name evidence="3" type="ORF">KPH14_008481</name>
</gene>
<name>A0AAD9RF92_9HYME</name>
<dbReference type="Proteomes" id="UP001258017">
    <property type="component" value="Unassembled WGS sequence"/>
</dbReference>
<evidence type="ECO:0000313" key="4">
    <source>
        <dbReference type="Proteomes" id="UP001258017"/>
    </source>
</evidence>
<reference evidence="3" key="1">
    <citation type="submission" date="2021-08" db="EMBL/GenBank/DDBJ databases">
        <authorList>
            <person name="Misof B."/>
            <person name="Oliver O."/>
            <person name="Podsiadlowski L."/>
            <person name="Donath A."/>
            <person name="Peters R."/>
            <person name="Mayer C."/>
            <person name="Rust J."/>
            <person name="Gunkel S."/>
            <person name="Lesny P."/>
            <person name="Martin S."/>
            <person name="Oeyen J.P."/>
            <person name="Petersen M."/>
            <person name="Panagiotis P."/>
            <person name="Wilbrandt J."/>
            <person name="Tanja T."/>
        </authorList>
    </citation>
    <scope>NUCLEOTIDE SEQUENCE</scope>
    <source>
        <strain evidence="3">GBR_01_08_01A</strain>
        <tissue evidence="3">Thorax + abdomen</tissue>
    </source>
</reference>
<feature type="region of interest" description="Disordered" evidence="1">
    <location>
        <begin position="1"/>
        <end position="23"/>
    </location>
</feature>
<accession>A0AAD9RF92</accession>
<feature type="domain" description="DUF7041" evidence="2">
    <location>
        <begin position="49"/>
        <end position="130"/>
    </location>
</feature>
<dbReference type="AlphaFoldDB" id="A0AAD9RF92"/>
<keyword evidence="4" id="KW-1185">Reference proteome</keyword>
<evidence type="ECO:0000313" key="3">
    <source>
        <dbReference type="EMBL" id="KAK2578593.1"/>
    </source>
</evidence>
<reference evidence="3" key="2">
    <citation type="journal article" date="2023" name="Commun. Biol.">
        <title>Intrasexual cuticular hydrocarbon dimorphism in a wasp sheds light on hydrocarbon biosynthesis genes in Hymenoptera.</title>
        <authorList>
            <person name="Moris V.C."/>
            <person name="Podsiadlowski L."/>
            <person name="Martin S."/>
            <person name="Oeyen J.P."/>
            <person name="Donath A."/>
            <person name="Petersen M."/>
            <person name="Wilbrandt J."/>
            <person name="Misof B."/>
            <person name="Liedtke D."/>
            <person name="Thamm M."/>
            <person name="Scheiner R."/>
            <person name="Schmitt T."/>
            <person name="Niehuis O."/>
        </authorList>
    </citation>
    <scope>NUCLEOTIDE SEQUENCE</scope>
    <source>
        <strain evidence="3">GBR_01_08_01A</strain>
    </source>
</reference>
<dbReference type="EMBL" id="JAIFRP010000226">
    <property type="protein sequence ID" value="KAK2578593.1"/>
    <property type="molecule type" value="Genomic_DNA"/>
</dbReference>
<proteinExistence type="predicted"/>
<sequence>MPLARSPQREGDPNPGEGDETVLPRPAINAQNAAAVEIQASEFRNVRLHTFWKNRPKLWFTQLECEFAAYRIRSDDIKFSAVVRHLDEQTMMNVADVLEQPPDTGKYDRLKAVLIERYTDSTEKQLRALLGGVELGDKTPSTLLREMRTLAGGSVQDDMLRTLWMQRLPQRTQELLAVLDEVTLDKLAACADKALERTLIPSIASVSDSSANETIARLSEKVDKLTTQIAAMSRRSRKPERSRSTSKSRSKSRSKSQEGWCFYHRRFKERAFKCTQPCRAPYTLADKGNSKDPLE</sequence>
<dbReference type="Pfam" id="PF23055">
    <property type="entry name" value="DUF7041"/>
    <property type="match status" value="1"/>
</dbReference>